<dbReference type="PROSITE" id="PS51257">
    <property type="entry name" value="PROKAR_LIPOPROTEIN"/>
    <property type="match status" value="1"/>
</dbReference>
<dbReference type="Proteomes" id="UP000536604">
    <property type="component" value="Unassembled WGS sequence"/>
</dbReference>
<protein>
    <submittedName>
        <fullName evidence="1">Uncharacterized protein</fullName>
    </submittedName>
</protein>
<dbReference type="RefSeq" id="WP_184291530.1">
    <property type="nucleotide sequence ID" value="NZ_JACHJO010000006.1"/>
</dbReference>
<reference evidence="1 2" key="1">
    <citation type="submission" date="2020-08" db="EMBL/GenBank/DDBJ databases">
        <title>Genomic Encyclopedia of Type Strains, Phase III (KMG-III): the genomes of soil and plant-associated and newly described type strains.</title>
        <authorList>
            <person name="Whitman W."/>
        </authorList>
    </citation>
    <scope>NUCLEOTIDE SEQUENCE [LARGE SCALE GENOMIC DNA]</scope>
    <source>
        <strain evidence="1 2">CECT 8712</strain>
    </source>
</reference>
<dbReference type="EMBL" id="JACHJO010000006">
    <property type="protein sequence ID" value="MBB6120467.1"/>
    <property type="molecule type" value="Genomic_DNA"/>
</dbReference>
<organism evidence="1 2">
    <name type="scientific">Nocardiopsis algeriensis</name>
    <dbReference type="NCBI Taxonomy" id="1478215"/>
    <lineage>
        <taxon>Bacteria</taxon>
        <taxon>Bacillati</taxon>
        <taxon>Actinomycetota</taxon>
        <taxon>Actinomycetes</taxon>
        <taxon>Streptosporangiales</taxon>
        <taxon>Nocardiopsidaceae</taxon>
        <taxon>Nocardiopsis</taxon>
    </lineage>
</organism>
<gene>
    <name evidence="1" type="ORF">FHS13_002419</name>
</gene>
<proteinExistence type="predicted"/>
<evidence type="ECO:0000313" key="2">
    <source>
        <dbReference type="Proteomes" id="UP000536604"/>
    </source>
</evidence>
<comment type="caution">
    <text evidence="1">The sequence shown here is derived from an EMBL/GenBank/DDBJ whole genome shotgun (WGS) entry which is preliminary data.</text>
</comment>
<evidence type="ECO:0000313" key="1">
    <source>
        <dbReference type="EMBL" id="MBB6120467.1"/>
    </source>
</evidence>
<accession>A0A841IP09</accession>
<keyword evidence="2" id="KW-1185">Reference proteome</keyword>
<sequence length="171" mass="17881">MVASPSRRLAAIALAGPLLIACQPTGGHVAAVATGHFTAGHSFPVLLISWCGEEPPRQIDLVGEHQRRHLIATREFEGGSIEVDLSAPGEDWDILDGDGRAVYRLGPDSPQEEYLLGVGTAAAEPGEEAEHDIGTLVFSTGALTSEQGVYASVSGTGKAEFTDAEEFPPSC</sequence>
<name>A0A841IP09_9ACTN</name>
<dbReference type="AlphaFoldDB" id="A0A841IP09"/>